<dbReference type="CDD" id="cd17355">
    <property type="entry name" value="MFS_YcxA_like"/>
    <property type="match status" value="1"/>
</dbReference>
<dbReference type="PROSITE" id="PS50850">
    <property type="entry name" value="MFS"/>
    <property type="match status" value="1"/>
</dbReference>
<evidence type="ECO:0000259" key="7">
    <source>
        <dbReference type="PROSITE" id="PS50850"/>
    </source>
</evidence>
<feature type="transmembrane region" description="Helical" evidence="6">
    <location>
        <begin position="317"/>
        <end position="339"/>
    </location>
</feature>
<dbReference type="EMBL" id="BAAAYR010000002">
    <property type="protein sequence ID" value="GAA3566104.1"/>
    <property type="molecule type" value="Genomic_DNA"/>
</dbReference>
<evidence type="ECO:0000256" key="1">
    <source>
        <dbReference type="ARBA" id="ARBA00004651"/>
    </source>
</evidence>
<evidence type="ECO:0000256" key="6">
    <source>
        <dbReference type="SAM" id="Phobius"/>
    </source>
</evidence>
<comment type="caution">
    <text evidence="8">The sequence shown here is derived from an EMBL/GenBank/DDBJ whole genome shotgun (WGS) entry which is preliminary data.</text>
</comment>
<feature type="domain" description="Major facilitator superfamily (MFS) profile" evidence="7">
    <location>
        <begin position="1"/>
        <end position="406"/>
    </location>
</feature>
<dbReference type="InterPro" id="IPR052983">
    <property type="entry name" value="MFS_Riboflavin_Transporter"/>
</dbReference>
<dbReference type="PANTHER" id="PTHR43385:SF1">
    <property type="entry name" value="RIBOFLAVIN TRANSPORTER RIBJ"/>
    <property type="match status" value="1"/>
</dbReference>
<keyword evidence="2" id="KW-0813">Transport</keyword>
<keyword evidence="5 6" id="KW-0472">Membrane</keyword>
<feature type="transmembrane region" description="Helical" evidence="6">
    <location>
        <begin position="292"/>
        <end position="311"/>
    </location>
</feature>
<keyword evidence="3 6" id="KW-0812">Transmembrane</keyword>
<reference evidence="9" key="1">
    <citation type="journal article" date="2019" name="Int. J. Syst. Evol. Microbiol.">
        <title>The Global Catalogue of Microorganisms (GCM) 10K type strain sequencing project: providing services to taxonomists for standard genome sequencing and annotation.</title>
        <authorList>
            <consortium name="The Broad Institute Genomics Platform"/>
            <consortium name="The Broad Institute Genome Sequencing Center for Infectious Disease"/>
            <person name="Wu L."/>
            <person name="Ma J."/>
        </authorList>
    </citation>
    <scope>NUCLEOTIDE SEQUENCE [LARGE SCALE GENOMIC DNA]</scope>
    <source>
        <strain evidence="9">JCM 16540</strain>
    </source>
</reference>
<organism evidence="8 9">
    <name type="scientific">Microlunatus spumicola</name>
    <dbReference type="NCBI Taxonomy" id="81499"/>
    <lineage>
        <taxon>Bacteria</taxon>
        <taxon>Bacillati</taxon>
        <taxon>Actinomycetota</taxon>
        <taxon>Actinomycetes</taxon>
        <taxon>Propionibacteriales</taxon>
        <taxon>Propionibacteriaceae</taxon>
        <taxon>Microlunatus</taxon>
    </lineage>
</organism>
<feature type="transmembrane region" description="Helical" evidence="6">
    <location>
        <begin position="258"/>
        <end position="280"/>
    </location>
</feature>
<feature type="transmembrane region" description="Helical" evidence="6">
    <location>
        <begin position="20"/>
        <end position="39"/>
    </location>
</feature>
<feature type="transmembrane region" description="Helical" evidence="6">
    <location>
        <begin position="59"/>
        <end position="79"/>
    </location>
</feature>
<evidence type="ECO:0000313" key="8">
    <source>
        <dbReference type="EMBL" id="GAA3566104.1"/>
    </source>
</evidence>
<keyword evidence="9" id="KW-1185">Reference proteome</keyword>
<dbReference type="Proteomes" id="UP001500767">
    <property type="component" value="Unassembled WGS sequence"/>
</dbReference>
<proteinExistence type="predicted"/>
<accession>A0ABP6XEP8</accession>
<comment type="subcellular location">
    <subcellularLocation>
        <location evidence="1">Cell membrane</location>
        <topology evidence="1">Multi-pass membrane protein</topology>
    </subcellularLocation>
</comment>
<evidence type="ECO:0000256" key="4">
    <source>
        <dbReference type="ARBA" id="ARBA00022989"/>
    </source>
</evidence>
<feature type="transmembrane region" description="Helical" evidence="6">
    <location>
        <begin position="175"/>
        <end position="196"/>
    </location>
</feature>
<dbReference type="SUPFAM" id="SSF103473">
    <property type="entry name" value="MFS general substrate transporter"/>
    <property type="match status" value="1"/>
</dbReference>
<dbReference type="RefSeq" id="WP_204910598.1">
    <property type="nucleotide sequence ID" value="NZ_BAAAYR010000002.1"/>
</dbReference>
<sequence length="413" mass="42697">MVSALTSEPVPRPHGGLRRVLVTLCVTETTSWGVLYYAFPVLGVRISADTGWSLTRLTAAFSLGLVVSAVLGIGVGRWLDRHGPRWLMTFGSVLAVLATVGVALAPTFAWFVTAWAVAGVAMSAVLYPPAFAALTRWFGEARVRALTVLTLAAGLASTIFAPLTAGLAARLDWRTTYLVLAVLLAVVTVPAHVWGLRLPWPARPAHRPATASSRVPHAPRQVLRSRAFRTLVVSFGLATLTSYVVVVNLVPLLGERGIGASTAAVVLSVGGVGQVIGRLGYAPLARRLGVRARTLVVLATVALSTGLLGVLTWLPALVAVAVLAGMVRGIVTLLQATAVTDRWGAHHYGTLSGVLAAPLTFTTAVAPFLGAALAVALGSYAAMLAVMAAVGLGAAALSLGSLPGSRPAGTLER</sequence>
<keyword evidence="4 6" id="KW-1133">Transmembrane helix</keyword>
<evidence type="ECO:0000256" key="2">
    <source>
        <dbReference type="ARBA" id="ARBA00022448"/>
    </source>
</evidence>
<dbReference type="Gene3D" id="1.20.1250.20">
    <property type="entry name" value="MFS general substrate transporter like domains"/>
    <property type="match status" value="1"/>
</dbReference>
<feature type="transmembrane region" description="Helical" evidence="6">
    <location>
        <begin position="351"/>
        <end position="374"/>
    </location>
</feature>
<feature type="transmembrane region" description="Helical" evidence="6">
    <location>
        <begin position="230"/>
        <end position="252"/>
    </location>
</feature>
<dbReference type="InterPro" id="IPR036259">
    <property type="entry name" value="MFS_trans_sf"/>
</dbReference>
<gene>
    <name evidence="8" type="ORF">GCM10022197_22460</name>
</gene>
<evidence type="ECO:0000256" key="5">
    <source>
        <dbReference type="ARBA" id="ARBA00023136"/>
    </source>
</evidence>
<protein>
    <submittedName>
        <fullName evidence="8">MFS transporter</fullName>
    </submittedName>
</protein>
<evidence type="ECO:0000313" key="9">
    <source>
        <dbReference type="Proteomes" id="UP001500767"/>
    </source>
</evidence>
<feature type="transmembrane region" description="Helical" evidence="6">
    <location>
        <begin position="86"/>
        <end position="108"/>
    </location>
</feature>
<dbReference type="InterPro" id="IPR011701">
    <property type="entry name" value="MFS"/>
</dbReference>
<feature type="transmembrane region" description="Helical" evidence="6">
    <location>
        <begin position="114"/>
        <end position="134"/>
    </location>
</feature>
<name>A0ABP6XEP8_9ACTN</name>
<dbReference type="PANTHER" id="PTHR43385">
    <property type="entry name" value="RIBOFLAVIN TRANSPORTER RIBJ"/>
    <property type="match status" value="1"/>
</dbReference>
<dbReference type="InterPro" id="IPR020846">
    <property type="entry name" value="MFS_dom"/>
</dbReference>
<evidence type="ECO:0000256" key="3">
    <source>
        <dbReference type="ARBA" id="ARBA00022692"/>
    </source>
</evidence>
<feature type="transmembrane region" description="Helical" evidence="6">
    <location>
        <begin position="380"/>
        <end position="399"/>
    </location>
</feature>
<dbReference type="Pfam" id="PF07690">
    <property type="entry name" value="MFS_1"/>
    <property type="match status" value="1"/>
</dbReference>
<feature type="transmembrane region" description="Helical" evidence="6">
    <location>
        <begin position="146"/>
        <end position="169"/>
    </location>
</feature>